<evidence type="ECO:0000256" key="5">
    <source>
        <dbReference type="ARBA" id="ARBA00023136"/>
    </source>
</evidence>
<evidence type="ECO:0000313" key="9">
    <source>
        <dbReference type="Proteomes" id="UP000192917"/>
    </source>
</evidence>
<dbReference type="AlphaFoldDB" id="A0A1Y6B6J5"/>
<evidence type="ECO:0000256" key="2">
    <source>
        <dbReference type="ARBA" id="ARBA00022475"/>
    </source>
</evidence>
<proteinExistence type="predicted"/>
<name>A0A1Y6B6J5_9PROT</name>
<keyword evidence="2" id="KW-1003">Cell membrane</keyword>
<evidence type="ECO:0000313" key="8">
    <source>
        <dbReference type="EMBL" id="SME90745.1"/>
    </source>
</evidence>
<feature type="domain" description="Copper resistance protein D" evidence="7">
    <location>
        <begin position="196"/>
        <end position="294"/>
    </location>
</feature>
<keyword evidence="5 6" id="KW-0472">Membrane</keyword>
<dbReference type="PANTHER" id="PTHR34820">
    <property type="entry name" value="INNER MEMBRANE PROTEIN YEBZ"/>
    <property type="match status" value="1"/>
</dbReference>
<dbReference type="Proteomes" id="UP000192917">
    <property type="component" value="Unassembled WGS sequence"/>
</dbReference>
<evidence type="ECO:0000256" key="1">
    <source>
        <dbReference type="ARBA" id="ARBA00004651"/>
    </source>
</evidence>
<sequence>MTGPIAALALCRLTFDAAGALLFGASLFLAVLAPATLRGALAPRLGPTLRAAVVLVPVATLLWLPLEAAQIGGAWHSALDLDLLSALLFDTSLGSVWLARAALCGLLAAGFLTTRRPVLAVGRPWAIVATCSGLLLASLALSGHAAADEGARGTVQAGNEALHVLSGGAWLGALAVLPPCLAALREPSLRRQAELALRRFSTAGHGAVALVIATGLANTALVLGRWPTDWSSPYQVLLVAKVALVAVMVGLALSNRYLLMPRLAGGHEAALGSIGRRALAELALGAAALALVAVFGLLDPTG</sequence>
<keyword evidence="3 6" id="KW-0812">Transmembrane</keyword>
<dbReference type="EMBL" id="FWZX01000001">
    <property type="protein sequence ID" value="SME90745.1"/>
    <property type="molecule type" value="Genomic_DNA"/>
</dbReference>
<keyword evidence="4 6" id="KW-1133">Transmembrane helix</keyword>
<feature type="transmembrane region" description="Helical" evidence="6">
    <location>
        <begin position="49"/>
        <end position="66"/>
    </location>
</feature>
<evidence type="ECO:0000256" key="4">
    <source>
        <dbReference type="ARBA" id="ARBA00022989"/>
    </source>
</evidence>
<feature type="transmembrane region" description="Helical" evidence="6">
    <location>
        <begin position="236"/>
        <end position="258"/>
    </location>
</feature>
<comment type="subcellular location">
    <subcellularLocation>
        <location evidence="1">Cell membrane</location>
        <topology evidence="1">Multi-pass membrane protein</topology>
    </subcellularLocation>
</comment>
<dbReference type="InterPro" id="IPR047689">
    <property type="entry name" value="CopD"/>
</dbReference>
<feature type="transmembrane region" description="Helical" evidence="6">
    <location>
        <begin position="17"/>
        <end position="37"/>
    </location>
</feature>
<evidence type="ECO:0000256" key="3">
    <source>
        <dbReference type="ARBA" id="ARBA00022692"/>
    </source>
</evidence>
<dbReference type="InterPro" id="IPR008457">
    <property type="entry name" value="Cu-R_CopD_dom"/>
</dbReference>
<feature type="transmembrane region" description="Helical" evidence="6">
    <location>
        <begin position="86"/>
        <end position="113"/>
    </location>
</feature>
<feature type="transmembrane region" description="Helical" evidence="6">
    <location>
        <begin position="279"/>
        <end position="298"/>
    </location>
</feature>
<dbReference type="RefSeq" id="WP_085120689.1">
    <property type="nucleotide sequence ID" value="NZ_FWZX01000001.1"/>
</dbReference>
<evidence type="ECO:0000256" key="6">
    <source>
        <dbReference type="SAM" id="Phobius"/>
    </source>
</evidence>
<dbReference type="GO" id="GO:0005886">
    <property type="term" value="C:plasma membrane"/>
    <property type="evidence" value="ECO:0007669"/>
    <property type="project" value="UniProtKB-SubCell"/>
</dbReference>
<dbReference type="GO" id="GO:0006825">
    <property type="term" value="P:copper ion transport"/>
    <property type="evidence" value="ECO:0007669"/>
    <property type="project" value="InterPro"/>
</dbReference>
<dbReference type="NCBIfam" id="NF033808">
    <property type="entry name" value="copper_CopD"/>
    <property type="match status" value="1"/>
</dbReference>
<keyword evidence="9" id="KW-1185">Reference proteome</keyword>
<dbReference type="InterPro" id="IPR032694">
    <property type="entry name" value="CopC/D"/>
</dbReference>
<dbReference type="STRING" id="560819.SAMN05428998_101339"/>
<organism evidence="8 9">
    <name type="scientific">Tistlia consotensis USBA 355</name>
    <dbReference type="NCBI Taxonomy" id="560819"/>
    <lineage>
        <taxon>Bacteria</taxon>
        <taxon>Pseudomonadati</taxon>
        <taxon>Pseudomonadota</taxon>
        <taxon>Alphaproteobacteria</taxon>
        <taxon>Rhodospirillales</taxon>
        <taxon>Rhodovibrionaceae</taxon>
        <taxon>Tistlia</taxon>
    </lineage>
</organism>
<feature type="transmembrane region" description="Helical" evidence="6">
    <location>
        <begin position="125"/>
        <end position="147"/>
    </location>
</feature>
<feature type="transmembrane region" description="Helical" evidence="6">
    <location>
        <begin position="205"/>
        <end position="224"/>
    </location>
</feature>
<evidence type="ECO:0000259" key="7">
    <source>
        <dbReference type="Pfam" id="PF05425"/>
    </source>
</evidence>
<reference evidence="8 9" key="1">
    <citation type="submission" date="2017-04" db="EMBL/GenBank/DDBJ databases">
        <authorList>
            <person name="Afonso C.L."/>
            <person name="Miller P.J."/>
            <person name="Scott M.A."/>
            <person name="Spackman E."/>
            <person name="Goraichik I."/>
            <person name="Dimitrov K.M."/>
            <person name="Suarez D.L."/>
            <person name="Swayne D.E."/>
        </authorList>
    </citation>
    <scope>NUCLEOTIDE SEQUENCE [LARGE SCALE GENOMIC DNA]</scope>
    <source>
        <strain evidence="8 9">USBA 355</strain>
    </source>
</reference>
<protein>
    <submittedName>
        <fullName evidence="8">Putative copper resistance protein D</fullName>
    </submittedName>
</protein>
<accession>A0A1Y6B6J5</accession>
<dbReference type="PANTHER" id="PTHR34820:SF4">
    <property type="entry name" value="INNER MEMBRANE PROTEIN YEBZ"/>
    <property type="match status" value="1"/>
</dbReference>
<dbReference type="Pfam" id="PF05425">
    <property type="entry name" value="CopD"/>
    <property type="match status" value="1"/>
</dbReference>
<feature type="transmembrane region" description="Helical" evidence="6">
    <location>
        <begin position="167"/>
        <end position="184"/>
    </location>
</feature>
<gene>
    <name evidence="8" type="ORF">SAMN05428998_101339</name>
</gene>